<evidence type="ECO:0000313" key="3">
    <source>
        <dbReference type="EMBL" id="KAI1713838.1"/>
    </source>
</evidence>
<evidence type="ECO:0000259" key="2">
    <source>
        <dbReference type="PROSITE" id="PS50011"/>
    </source>
</evidence>
<keyword evidence="4" id="KW-1185">Reference proteome</keyword>
<dbReference type="PROSITE" id="PS50011">
    <property type="entry name" value="PROTEIN_KINASE_DOM"/>
    <property type="match status" value="1"/>
</dbReference>
<dbReference type="SUPFAM" id="SSF56112">
    <property type="entry name" value="Protein kinase-like (PK-like)"/>
    <property type="match status" value="1"/>
</dbReference>
<dbReference type="AlphaFoldDB" id="A0AAD4N2V4"/>
<keyword evidence="1" id="KW-0732">Signal</keyword>
<feature type="domain" description="Protein kinase" evidence="2">
    <location>
        <begin position="45"/>
        <end position="327"/>
    </location>
</feature>
<dbReference type="InterPro" id="IPR011009">
    <property type="entry name" value="Kinase-like_dom_sf"/>
</dbReference>
<accession>A0AAD4N2V4</accession>
<keyword evidence="3" id="KW-0808">Transferase</keyword>
<proteinExistence type="predicted"/>
<keyword evidence="3" id="KW-0418">Kinase</keyword>
<dbReference type="Gene3D" id="1.10.510.10">
    <property type="entry name" value="Transferase(Phosphotransferase) domain 1"/>
    <property type="match status" value="1"/>
</dbReference>
<protein>
    <submittedName>
        <fullName evidence="3">Protein kinase domain-containing protein</fullName>
    </submittedName>
</protein>
<sequence length="327" mass="38021">MERRIAINTFLLLLFVLVRAQFDDEPLEKREDGRLKEITIKGVVYTKVVRTGMGAYSTVYHAYDKSKNRDVAIKMSHKRHCEDGELYIGVLKELYVIQYLNREPNNFVPRFYDGAVSKSMVCIVLESGLLTLKNYIDYFVTDPDTVAHLWNSSLRVAQHLHNEGLQYGDFREDNLMVFQWQDSLILKAIDFNENTHPLNEETRKRIMNYATDYKLEDAEQTEMEDGLRVSLRGIESDIVDLGELLEKMIKHFRNGNNDSLLKQYGATKLAKTYNDCRNIYKNEMAEKKCPPLRIPNLLFDDAYKLAPKETFDDSKLPSNIVEKPLKT</sequence>
<dbReference type="Pfam" id="PF00069">
    <property type="entry name" value="Pkinase"/>
    <property type="match status" value="1"/>
</dbReference>
<name>A0AAD4N2V4_9BILA</name>
<organism evidence="3 4">
    <name type="scientific">Ditylenchus destructor</name>
    <dbReference type="NCBI Taxonomy" id="166010"/>
    <lineage>
        <taxon>Eukaryota</taxon>
        <taxon>Metazoa</taxon>
        <taxon>Ecdysozoa</taxon>
        <taxon>Nematoda</taxon>
        <taxon>Chromadorea</taxon>
        <taxon>Rhabditida</taxon>
        <taxon>Tylenchina</taxon>
        <taxon>Tylenchomorpha</taxon>
        <taxon>Sphaerularioidea</taxon>
        <taxon>Anguinidae</taxon>
        <taxon>Anguininae</taxon>
        <taxon>Ditylenchus</taxon>
    </lineage>
</organism>
<dbReference type="EMBL" id="JAKKPZ010000014">
    <property type="protein sequence ID" value="KAI1713838.1"/>
    <property type="molecule type" value="Genomic_DNA"/>
</dbReference>
<reference evidence="3" key="1">
    <citation type="submission" date="2022-01" db="EMBL/GenBank/DDBJ databases">
        <title>Genome Sequence Resource for Two Populations of Ditylenchus destructor, the Migratory Endoparasitic Phytonematode.</title>
        <authorList>
            <person name="Zhang H."/>
            <person name="Lin R."/>
            <person name="Xie B."/>
        </authorList>
    </citation>
    <scope>NUCLEOTIDE SEQUENCE</scope>
    <source>
        <strain evidence="3">BazhouSP</strain>
    </source>
</reference>
<feature type="chain" id="PRO_5042227884" evidence="1">
    <location>
        <begin position="21"/>
        <end position="327"/>
    </location>
</feature>
<dbReference type="InterPro" id="IPR000719">
    <property type="entry name" value="Prot_kinase_dom"/>
</dbReference>
<gene>
    <name evidence="3" type="ORF">DdX_08720</name>
</gene>
<dbReference type="SMART" id="SM00220">
    <property type="entry name" value="S_TKc"/>
    <property type="match status" value="1"/>
</dbReference>
<comment type="caution">
    <text evidence="3">The sequence shown here is derived from an EMBL/GenBank/DDBJ whole genome shotgun (WGS) entry which is preliminary data.</text>
</comment>
<feature type="signal peptide" evidence="1">
    <location>
        <begin position="1"/>
        <end position="20"/>
    </location>
</feature>
<evidence type="ECO:0000313" key="4">
    <source>
        <dbReference type="Proteomes" id="UP001201812"/>
    </source>
</evidence>
<evidence type="ECO:0000256" key="1">
    <source>
        <dbReference type="SAM" id="SignalP"/>
    </source>
</evidence>
<dbReference type="GO" id="GO:0004672">
    <property type="term" value="F:protein kinase activity"/>
    <property type="evidence" value="ECO:0007669"/>
    <property type="project" value="InterPro"/>
</dbReference>
<dbReference type="Proteomes" id="UP001201812">
    <property type="component" value="Unassembled WGS sequence"/>
</dbReference>
<dbReference type="GO" id="GO:0005524">
    <property type="term" value="F:ATP binding"/>
    <property type="evidence" value="ECO:0007669"/>
    <property type="project" value="InterPro"/>
</dbReference>